<dbReference type="SUPFAM" id="SSF52540">
    <property type="entry name" value="P-loop containing nucleoside triphosphate hydrolases"/>
    <property type="match status" value="1"/>
</dbReference>
<accession>D2RFW9</accession>
<dbReference type="GO" id="GO:0043138">
    <property type="term" value="F:3'-5' DNA helicase activity"/>
    <property type="evidence" value="ECO:0007669"/>
    <property type="project" value="UniProtKB-EC"/>
</dbReference>
<keyword evidence="3 11" id="KW-0378">Hydrolase</keyword>
<dbReference type="InterPro" id="IPR014017">
    <property type="entry name" value="DNA_helicase_UvrD-like_C"/>
</dbReference>
<dbReference type="Proteomes" id="UP000001901">
    <property type="component" value="Chromosome"/>
</dbReference>
<evidence type="ECO:0000259" key="12">
    <source>
        <dbReference type="PROSITE" id="PS51198"/>
    </source>
</evidence>
<evidence type="ECO:0000313" key="14">
    <source>
        <dbReference type="Proteomes" id="UP000001901"/>
    </source>
</evidence>
<evidence type="ECO:0000256" key="5">
    <source>
        <dbReference type="ARBA" id="ARBA00022840"/>
    </source>
</evidence>
<feature type="binding site" evidence="11">
    <location>
        <begin position="23"/>
        <end position="30"/>
    </location>
    <ligand>
        <name>ATP</name>
        <dbReference type="ChEBI" id="CHEBI:30616"/>
    </ligand>
</feature>
<dbReference type="InterPro" id="IPR000212">
    <property type="entry name" value="DNA_helicase_UvrD/REP"/>
</dbReference>
<dbReference type="EC" id="5.6.2.4" evidence="9"/>
<comment type="similarity">
    <text evidence="1">Belongs to the helicase family. UvrD subfamily.</text>
</comment>
<gene>
    <name evidence="13" type="ordered locus">Arcpr_0122</name>
</gene>
<name>D2RFW9_ARCPA</name>
<dbReference type="Pfam" id="PF13361">
    <property type="entry name" value="UvrD_C"/>
    <property type="match status" value="1"/>
</dbReference>
<dbReference type="eggNOG" id="arCOG00797">
    <property type="taxonomic scope" value="Archaea"/>
</dbReference>
<dbReference type="GO" id="GO:0016787">
    <property type="term" value="F:hydrolase activity"/>
    <property type="evidence" value="ECO:0007669"/>
    <property type="project" value="UniProtKB-UniRule"/>
</dbReference>
<evidence type="ECO:0000256" key="6">
    <source>
        <dbReference type="ARBA" id="ARBA00023125"/>
    </source>
</evidence>
<proteinExistence type="inferred from homology"/>
<dbReference type="Pfam" id="PF00580">
    <property type="entry name" value="UvrD-helicase"/>
    <property type="match status" value="2"/>
</dbReference>
<dbReference type="KEGG" id="apo:Arcpr_0122"/>
<evidence type="ECO:0000256" key="7">
    <source>
        <dbReference type="ARBA" id="ARBA00023235"/>
    </source>
</evidence>
<organism evidence="13 14">
    <name type="scientific">Archaeoglobus profundus (strain DSM 5631 / JCM 9629 / NBRC 100127 / Av18)</name>
    <dbReference type="NCBI Taxonomy" id="572546"/>
    <lineage>
        <taxon>Archaea</taxon>
        <taxon>Methanobacteriati</taxon>
        <taxon>Methanobacteriota</taxon>
        <taxon>Archaeoglobi</taxon>
        <taxon>Archaeoglobales</taxon>
        <taxon>Archaeoglobaceae</taxon>
        <taxon>Archaeoglobus</taxon>
    </lineage>
</organism>
<keyword evidence="6" id="KW-0238">DNA-binding</keyword>
<keyword evidence="7" id="KW-0413">Isomerase</keyword>
<evidence type="ECO:0000256" key="3">
    <source>
        <dbReference type="ARBA" id="ARBA00022801"/>
    </source>
</evidence>
<keyword evidence="4 11" id="KW-0347">Helicase</keyword>
<sequence>MTSQKLLRRLEVILLSEVIKIYGPPGTGKTSTLISKLREEIQNDDLSLKDVVFISFSNSAINEVCERVGILRGSRVAPYFRTLHGLCLKNLIKTGKISPDLIRRMQSKGFVEGLQERFCREEGIPFERDDGFGASDALGNRVFTAWNAVIGEFYPESRDIGKCLEMLYNINYNYGSIIERWLNFKENAGFFDYVDLLIESFEEGIEIEAKIGFIDEAQDFNRLEFEIVETTIEQLERVYLAGDDDQAIYGWKGAKPDFYLDLKGEEVILSKTHRLPSRVWNFAKQIITQVERRKEKEIEPREDAGVVRILPKMDIREFLSCAVGTARRHPNLKVFVLFRTNRMVYQAESILLENAIPFKRLKGFTFWDKEFVTAWNIVAKLRRKEKLNLDELKFLVENANPDIISEEQKEILTNLIQSGNIPITLFEALHKLPILDLIALRRKRAKKLLEKAWKPIDFEKINLYIDTIHASKGAEADIVFLADAITSPIVSAINNGHRDDELRVFYVGSTRARKALFVAPLVEYKSFLEEVIAYAPICQSA</sequence>
<evidence type="ECO:0000256" key="11">
    <source>
        <dbReference type="PROSITE-ProRule" id="PRU00560"/>
    </source>
</evidence>
<dbReference type="GO" id="GO:0000725">
    <property type="term" value="P:recombinational repair"/>
    <property type="evidence" value="ECO:0007669"/>
    <property type="project" value="TreeGrafter"/>
</dbReference>
<evidence type="ECO:0000256" key="2">
    <source>
        <dbReference type="ARBA" id="ARBA00022741"/>
    </source>
</evidence>
<dbReference type="PANTHER" id="PTHR11070">
    <property type="entry name" value="UVRD / RECB / PCRA DNA HELICASE FAMILY MEMBER"/>
    <property type="match status" value="1"/>
</dbReference>
<dbReference type="PROSITE" id="PS51198">
    <property type="entry name" value="UVRD_HELICASE_ATP_BIND"/>
    <property type="match status" value="1"/>
</dbReference>
<dbReference type="EMBL" id="CP001857">
    <property type="protein sequence ID" value="ADB57194.1"/>
    <property type="molecule type" value="Genomic_DNA"/>
</dbReference>
<evidence type="ECO:0000256" key="9">
    <source>
        <dbReference type="ARBA" id="ARBA00034808"/>
    </source>
</evidence>
<dbReference type="InterPro" id="IPR013986">
    <property type="entry name" value="DExx_box_DNA_helicase_dom_sf"/>
</dbReference>
<keyword evidence="14" id="KW-1185">Reference proteome</keyword>
<comment type="catalytic activity">
    <reaction evidence="8">
        <text>Couples ATP hydrolysis with the unwinding of duplex DNA by translocating in the 3'-5' direction.</text>
        <dbReference type="EC" id="5.6.2.4"/>
    </reaction>
</comment>
<keyword evidence="5 11" id="KW-0067">ATP-binding</keyword>
<dbReference type="GO" id="GO:0005524">
    <property type="term" value="F:ATP binding"/>
    <property type="evidence" value="ECO:0007669"/>
    <property type="project" value="UniProtKB-UniRule"/>
</dbReference>
<dbReference type="PANTHER" id="PTHR11070:SF2">
    <property type="entry name" value="ATP-DEPENDENT DNA HELICASE SRS2"/>
    <property type="match status" value="1"/>
</dbReference>
<dbReference type="GO" id="GO:0003677">
    <property type="term" value="F:DNA binding"/>
    <property type="evidence" value="ECO:0007669"/>
    <property type="project" value="UniProtKB-KW"/>
</dbReference>
<evidence type="ECO:0000256" key="8">
    <source>
        <dbReference type="ARBA" id="ARBA00034617"/>
    </source>
</evidence>
<dbReference type="PaxDb" id="572546-Arcpr_0122"/>
<evidence type="ECO:0000313" key="13">
    <source>
        <dbReference type="EMBL" id="ADB57194.1"/>
    </source>
</evidence>
<dbReference type="InterPro" id="IPR027417">
    <property type="entry name" value="P-loop_NTPase"/>
</dbReference>
<dbReference type="InterPro" id="IPR014016">
    <property type="entry name" value="UvrD-like_ATP-bd"/>
</dbReference>
<feature type="domain" description="UvrD-like helicase ATP-binding" evidence="12">
    <location>
        <begin position="2"/>
        <end position="282"/>
    </location>
</feature>
<evidence type="ECO:0000256" key="10">
    <source>
        <dbReference type="ARBA" id="ARBA00048988"/>
    </source>
</evidence>
<dbReference type="Gene3D" id="1.10.10.160">
    <property type="match status" value="1"/>
</dbReference>
<comment type="catalytic activity">
    <reaction evidence="10">
        <text>ATP + H2O = ADP + phosphate + H(+)</text>
        <dbReference type="Rhea" id="RHEA:13065"/>
        <dbReference type="ChEBI" id="CHEBI:15377"/>
        <dbReference type="ChEBI" id="CHEBI:15378"/>
        <dbReference type="ChEBI" id="CHEBI:30616"/>
        <dbReference type="ChEBI" id="CHEBI:43474"/>
        <dbReference type="ChEBI" id="CHEBI:456216"/>
        <dbReference type="EC" id="5.6.2.4"/>
    </reaction>
</comment>
<dbReference type="Gene3D" id="3.40.50.300">
    <property type="entry name" value="P-loop containing nucleotide triphosphate hydrolases"/>
    <property type="match status" value="2"/>
</dbReference>
<keyword evidence="2 11" id="KW-0547">Nucleotide-binding</keyword>
<evidence type="ECO:0000256" key="1">
    <source>
        <dbReference type="ARBA" id="ARBA00009922"/>
    </source>
</evidence>
<evidence type="ECO:0000256" key="4">
    <source>
        <dbReference type="ARBA" id="ARBA00022806"/>
    </source>
</evidence>
<dbReference type="STRING" id="572546.Arcpr_0122"/>
<reference evidence="13 14" key="1">
    <citation type="journal article" date="2010" name="Stand. Genomic Sci.">
        <title>Complete genome sequence of Archaeoglobus profundus type strain (AV18).</title>
        <authorList>
            <person name="von Jan M."/>
            <person name="Lapidus A."/>
            <person name="Del Rio T.G."/>
            <person name="Copeland A."/>
            <person name="Tice H."/>
            <person name="Cheng J.F."/>
            <person name="Lucas S."/>
            <person name="Chen F."/>
            <person name="Nolan M."/>
            <person name="Goodwin L."/>
            <person name="Han C."/>
            <person name="Pitluck S."/>
            <person name="Liolios K."/>
            <person name="Ivanova N."/>
            <person name="Mavromatis K."/>
            <person name="Ovchinnikova G."/>
            <person name="Chertkov O."/>
            <person name="Pati A."/>
            <person name="Chen A."/>
            <person name="Palaniappan K."/>
            <person name="Land M."/>
            <person name="Hauser L."/>
            <person name="Chang Y.J."/>
            <person name="Jeffries C.D."/>
            <person name="Saunders E."/>
            <person name="Brettin T."/>
            <person name="Detter J.C."/>
            <person name="Chain P."/>
            <person name="Eichinger K."/>
            <person name="Huber H."/>
            <person name="Spring S."/>
            <person name="Rohde M."/>
            <person name="Goker M."/>
            <person name="Wirth R."/>
            <person name="Woyke T."/>
            <person name="Bristow J."/>
            <person name="Eisen J.A."/>
            <person name="Markowitz V."/>
            <person name="Hugenholtz P."/>
            <person name="Kyrpides N.C."/>
            <person name="Klenk H.P."/>
        </authorList>
    </citation>
    <scope>NUCLEOTIDE SEQUENCE [LARGE SCALE GENOMIC DNA]</scope>
    <source>
        <strain evidence="14">DSM 5631 / JCM 9629 / NBRC 100127 / Av18</strain>
    </source>
</reference>
<protein>
    <recommendedName>
        <fullName evidence="9">DNA 3'-5' helicase</fullName>
        <ecNumber evidence="9">5.6.2.4</ecNumber>
    </recommendedName>
</protein>
<dbReference type="HOGENOM" id="CLU_030778_0_0_2"/>
<dbReference type="AlphaFoldDB" id="D2RFW9"/>